<keyword evidence="6" id="KW-1185">Reference proteome</keyword>
<dbReference type="Gene3D" id="3.30.70.60">
    <property type="match status" value="1"/>
</dbReference>
<keyword evidence="4" id="KW-0687">Ribonucleoprotein</keyword>
<gene>
    <name evidence="4" type="primary">rpsF</name>
    <name evidence="5" type="ORF">OVS_00105</name>
</gene>
<keyword evidence="4" id="KW-0694">RNA-binding</keyword>
<evidence type="ECO:0000256" key="3">
    <source>
        <dbReference type="ARBA" id="ARBA00035294"/>
    </source>
</evidence>
<accession>A0ABM5P059</accession>
<dbReference type="InterPro" id="IPR014717">
    <property type="entry name" value="Transl_elong_EF1B/ribsomal_bS6"/>
</dbReference>
<dbReference type="SUPFAM" id="SSF54995">
    <property type="entry name" value="Ribosomal protein S6"/>
    <property type="match status" value="1"/>
</dbReference>
<sequence>MPKYEIMFLVDSSCTEEESTKEVAPLIDLFKEEEGYGLSVSWSDKLAYPIKHKKEAHRYLLNFNTTDSEKLVKFRTLSSLNPKILRHLIINIEKNYGYRSSVNPKKIRAAELRAKKYQEFKARKQRAGFKPGINKIV</sequence>
<name>A0ABM5P059_9MOLU</name>
<comment type="function">
    <text evidence="2 4">Binds together with bS18 to 16S ribosomal RNA.</text>
</comment>
<dbReference type="InterPro" id="IPR035980">
    <property type="entry name" value="Ribosomal_bS6_sf"/>
</dbReference>
<evidence type="ECO:0000256" key="2">
    <source>
        <dbReference type="ARBA" id="ARBA00035104"/>
    </source>
</evidence>
<evidence type="ECO:0000256" key="1">
    <source>
        <dbReference type="ARBA" id="ARBA00009512"/>
    </source>
</evidence>
<dbReference type="InterPro" id="IPR000529">
    <property type="entry name" value="Ribosomal_bS6"/>
</dbReference>
<dbReference type="Proteomes" id="UP000018745">
    <property type="component" value="Chromosome"/>
</dbReference>
<dbReference type="Pfam" id="PF01250">
    <property type="entry name" value="Ribosomal_S6"/>
    <property type="match status" value="1"/>
</dbReference>
<evidence type="ECO:0000313" key="5">
    <source>
        <dbReference type="EMBL" id="AHC39785.1"/>
    </source>
</evidence>
<evidence type="ECO:0000313" key="6">
    <source>
        <dbReference type="Proteomes" id="UP000018745"/>
    </source>
</evidence>
<keyword evidence="4" id="KW-0699">rRNA-binding</keyword>
<dbReference type="CDD" id="cd00473">
    <property type="entry name" value="bS6"/>
    <property type="match status" value="1"/>
</dbReference>
<dbReference type="HAMAP" id="MF_00360">
    <property type="entry name" value="Ribosomal_bS6"/>
    <property type="match status" value="1"/>
</dbReference>
<keyword evidence="4 5" id="KW-0689">Ribosomal protein</keyword>
<proteinExistence type="inferred from homology"/>
<evidence type="ECO:0000256" key="4">
    <source>
        <dbReference type="HAMAP-Rule" id="MF_00360"/>
    </source>
</evidence>
<comment type="similarity">
    <text evidence="1 4">Belongs to the bacterial ribosomal protein bS6 family.</text>
</comment>
<protein>
    <recommendedName>
        <fullName evidence="3 4">Small ribosomal subunit protein bS6</fullName>
    </recommendedName>
</protein>
<dbReference type="EMBL" id="CP006935">
    <property type="protein sequence ID" value="AHC39785.1"/>
    <property type="molecule type" value="Genomic_DNA"/>
</dbReference>
<dbReference type="GO" id="GO:0005840">
    <property type="term" value="C:ribosome"/>
    <property type="evidence" value="ECO:0007669"/>
    <property type="project" value="UniProtKB-KW"/>
</dbReference>
<dbReference type="InterPro" id="IPR020814">
    <property type="entry name" value="Ribosomal_S6_plastid/chlpt"/>
</dbReference>
<organism evidence="5 6">
    <name type="scientific">Mycoplasma ovis str. Michigan</name>
    <dbReference type="NCBI Taxonomy" id="1415773"/>
    <lineage>
        <taxon>Bacteria</taxon>
        <taxon>Bacillati</taxon>
        <taxon>Mycoplasmatota</taxon>
        <taxon>Mollicutes</taxon>
        <taxon>Mycoplasmataceae</taxon>
        <taxon>Mycoplasma</taxon>
    </lineage>
</organism>
<reference evidence="5 6" key="1">
    <citation type="journal article" date="2014" name="Genome Announc.">
        <title>Complete Genome Sequence of Mycoplasma ovis Strain Michigan, a Hemoplasma of Sheep with Two Distinct 16S rRNA Genes.</title>
        <authorList>
            <person name="Deshuillers P.L."/>
            <person name="Santos A.P."/>
            <person name="do Nascimento N.C."/>
            <person name="Hampel J.A."/>
            <person name="Bergin I.L."/>
            <person name="Dyson M.C."/>
            <person name="Messick J.B."/>
        </authorList>
    </citation>
    <scope>NUCLEOTIDE SEQUENCE [LARGE SCALE GENOMIC DNA]</scope>
    <source>
        <strain evidence="5 6">Michigan</strain>
    </source>
</reference>
<dbReference type="NCBIfam" id="TIGR00166">
    <property type="entry name" value="S6"/>
    <property type="match status" value="1"/>
</dbReference>